<comment type="caution">
    <text evidence="4">The sequence shown here is derived from an EMBL/GenBank/DDBJ whole genome shotgun (WGS) entry which is preliminary data.</text>
</comment>
<dbReference type="EMBL" id="JACIJS010000001">
    <property type="protein sequence ID" value="MBB5514531.1"/>
    <property type="molecule type" value="Genomic_DNA"/>
</dbReference>
<dbReference type="Pfam" id="PF02074">
    <property type="entry name" value="Peptidase_M32"/>
    <property type="match status" value="1"/>
</dbReference>
<dbReference type="EC" id="3.4.17.19" evidence="1"/>
<accession>A0A840WJ42</accession>
<feature type="binding site" evidence="2">
    <location>
        <position position="265"/>
    </location>
    <ligand>
        <name>Zn(2+)</name>
        <dbReference type="ChEBI" id="CHEBI:29105"/>
        <note>catalytic</note>
    </ligand>
</feature>
<dbReference type="GO" id="GO:0006508">
    <property type="term" value="P:proteolysis"/>
    <property type="evidence" value="ECO:0007669"/>
    <property type="project" value="UniProtKB-UniRule"/>
</dbReference>
<sequence length="496" mass="55015">MTSTDAYAALMSHFREIAALGQAAMVLGWDQETTMPERGVTQRAEQLGVLEGISHQKLTDPRIGDWLAVIDRAALDPVQAKNVTEAEHRHHRATRIPARLAEETARLSAHAQGIWADARARSDFAAYAPTLSQMVALKREAGQALRDADESAYDALIQDYEPGMSERELSRIFGDLRPALADLRARIADSPVKAPPLKGPFAKEAQIALSRELATAFGYDWSAGRLDFAVHPFSSGNNGDVRITTRVTEEEPFGCLYSTIHEVGHAVYSQNLDPALMFQPAGEDAGMGVHESQSRSFENQIGRSRAFAEYLFPKMRDAFGDFGAADPEALYLQLNAVETGFIRTEADEVHYNLHVMMRFDLERALISGDLDVADLEAAWNDRFTADFGVTPPDARRGVLQDVHWAHGLFGYFPTYSLGNIYAGELVATLRQDIPDLDSQVAGGNMSHFVGWMKEKIHHPSRRYMPRDLIERAVGHAPSSAPLVAYLERKFTDLYDL</sequence>
<evidence type="ECO:0000256" key="1">
    <source>
        <dbReference type="PIRNR" id="PIRNR006615"/>
    </source>
</evidence>
<dbReference type="PIRSF" id="PIRSF006615">
    <property type="entry name" value="Zn_crbxpep_Taq"/>
    <property type="match status" value="1"/>
</dbReference>
<reference evidence="4 5" key="1">
    <citation type="submission" date="2020-08" db="EMBL/GenBank/DDBJ databases">
        <title>Genomic Encyclopedia of Type Strains, Phase IV (KMG-IV): sequencing the most valuable type-strain genomes for metagenomic binning, comparative biology and taxonomic classification.</title>
        <authorList>
            <person name="Goeker M."/>
        </authorList>
    </citation>
    <scope>NUCLEOTIDE SEQUENCE [LARGE SCALE GENOMIC DNA]</scope>
    <source>
        <strain evidence="4 5">DSM 103377</strain>
    </source>
</reference>
<feature type="binding site" evidence="2">
    <location>
        <position position="261"/>
    </location>
    <ligand>
        <name>Zn(2+)</name>
        <dbReference type="ChEBI" id="CHEBI:29105"/>
        <note>catalytic</note>
    </ligand>
</feature>
<evidence type="ECO:0000313" key="5">
    <source>
        <dbReference type="Proteomes" id="UP000553766"/>
    </source>
</evidence>
<keyword evidence="1" id="KW-0645">Protease</keyword>
<evidence type="ECO:0000256" key="3">
    <source>
        <dbReference type="PIRSR" id="PIRSR006615-2"/>
    </source>
</evidence>
<feature type="active site" description="Proton donor/acceptor" evidence="3">
    <location>
        <position position="262"/>
    </location>
</feature>
<evidence type="ECO:0000256" key="2">
    <source>
        <dbReference type="PIRSR" id="PIRSR006615-1"/>
    </source>
</evidence>
<dbReference type="Gene3D" id="1.10.1370.30">
    <property type="match status" value="1"/>
</dbReference>
<organism evidence="4 5">
    <name type="scientific">Rubricella aquisinus</name>
    <dbReference type="NCBI Taxonomy" id="2028108"/>
    <lineage>
        <taxon>Bacteria</taxon>
        <taxon>Pseudomonadati</taxon>
        <taxon>Pseudomonadota</taxon>
        <taxon>Alphaproteobacteria</taxon>
        <taxon>Rhodobacterales</taxon>
        <taxon>Paracoccaceae</taxon>
        <taxon>Rubricella</taxon>
    </lineage>
</organism>
<dbReference type="AlphaFoldDB" id="A0A840WJ42"/>
<dbReference type="PRINTS" id="PR00998">
    <property type="entry name" value="CRBOXYPTASET"/>
</dbReference>
<dbReference type="Proteomes" id="UP000553766">
    <property type="component" value="Unassembled WGS sequence"/>
</dbReference>
<dbReference type="SUPFAM" id="SSF55486">
    <property type="entry name" value="Metalloproteases ('zincins'), catalytic domain"/>
    <property type="match status" value="1"/>
</dbReference>
<feature type="binding site" evidence="2">
    <location>
        <position position="291"/>
    </location>
    <ligand>
        <name>Zn(2+)</name>
        <dbReference type="ChEBI" id="CHEBI:29105"/>
        <note>catalytic</note>
    </ligand>
</feature>
<comment type="cofactor">
    <cofactor evidence="2">
        <name>Zn(2+)</name>
        <dbReference type="ChEBI" id="CHEBI:29105"/>
    </cofactor>
    <text evidence="2">Binds 1 zinc ion per subunit.</text>
</comment>
<keyword evidence="5" id="KW-1185">Reference proteome</keyword>
<dbReference type="CDD" id="cd06460">
    <property type="entry name" value="M32_Taq"/>
    <property type="match status" value="1"/>
</dbReference>
<keyword evidence="1 2" id="KW-0479">Metal-binding</keyword>
<gene>
    <name evidence="4" type="ORF">FHS89_000529</name>
</gene>
<dbReference type="PANTHER" id="PTHR34217:SF1">
    <property type="entry name" value="CARBOXYPEPTIDASE 1"/>
    <property type="match status" value="1"/>
</dbReference>
<dbReference type="PROSITE" id="PS52034">
    <property type="entry name" value="PEPTIDASE_M32"/>
    <property type="match status" value="1"/>
</dbReference>
<dbReference type="GO" id="GO:0046872">
    <property type="term" value="F:metal ion binding"/>
    <property type="evidence" value="ECO:0007669"/>
    <property type="project" value="UniProtKB-KW"/>
</dbReference>
<dbReference type="InterPro" id="IPR001333">
    <property type="entry name" value="Peptidase_M32_Taq"/>
</dbReference>
<comment type="function">
    <text evidence="1">Broad specificity carboxypetidase that releases amino acids sequentially from the C-terminus, including neutral, aromatic, polar and basic residues.</text>
</comment>
<dbReference type="PANTHER" id="PTHR34217">
    <property type="entry name" value="METAL-DEPENDENT CARBOXYPEPTIDASE"/>
    <property type="match status" value="1"/>
</dbReference>
<keyword evidence="1 4" id="KW-0121">Carboxypeptidase</keyword>
<dbReference type="GO" id="GO:0004181">
    <property type="term" value="F:metallocarboxypeptidase activity"/>
    <property type="evidence" value="ECO:0007669"/>
    <property type="project" value="UniProtKB-UniRule"/>
</dbReference>
<protein>
    <recommendedName>
        <fullName evidence="1">Metal-dependent carboxypeptidase</fullName>
        <ecNumber evidence="1">3.4.17.19</ecNumber>
    </recommendedName>
</protein>
<proteinExistence type="inferred from homology"/>
<name>A0A840WJ42_9RHOB</name>
<keyword evidence="2" id="KW-0862">Zinc</keyword>
<comment type="catalytic activity">
    <reaction evidence="1">
        <text>Release of a C-terminal amino acid with broad specificity, except for -Pro.</text>
        <dbReference type="EC" id="3.4.17.19"/>
    </reaction>
</comment>
<dbReference type="RefSeq" id="WP_184008182.1">
    <property type="nucleotide sequence ID" value="NZ_JACIJS010000001.1"/>
</dbReference>
<evidence type="ECO:0000313" key="4">
    <source>
        <dbReference type="EMBL" id="MBB5514531.1"/>
    </source>
</evidence>
<keyword evidence="1 4" id="KW-0378">Hydrolase</keyword>
<keyword evidence="1" id="KW-0482">Metalloprotease</keyword>
<comment type="similarity">
    <text evidence="1">Belongs to the peptidase M32 family.</text>
</comment>